<evidence type="ECO:0000259" key="10">
    <source>
        <dbReference type="PROSITE" id="PS00631"/>
    </source>
</evidence>
<evidence type="ECO:0000256" key="6">
    <source>
        <dbReference type="ARBA" id="ARBA00022801"/>
    </source>
</evidence>
<evidence type="ECO:0000256" key="8">
    <source>
        <dbReference type="HAMAP-Rule" id="MF_00181"/>
    </source>
</evidence>
<dbReference type="STRING" id="546874.SAMN04488544_2608"/>
<feature type="binding site" evidence="8">
    <location>
        <position position="328"/>
    </location>
    <ligand>
        <name>Mn(2+)</name>
        <dbReference type="ChEBI" id="CHEBI:29035"/>
        <label>1</label>
    </ligand>
</feature>
<organism evidence="11 12">
    <name type="scientific">Microlunatus sagamiharensis</name>
    <dbReference type="NCBI Taxonomy" id="546874"/>
    <lineage>
        <taxon>Bacteria</taxon>
        <taxon>Bacillati</taxon>
        <taxon>Actinomycetota</taxon>
        <taxon>Actinomycetes</taxon>
        <taxon>Propionibacteriales</taxon>
        <taxon>Propionibacteriaceae</taxon>
        <taxon>Microlunatus</taxon>
    </lineage>
</organism>
<dbReference type="EC" id="3.4.11.10" evidence="8"/>
<evidence type="ECO:0000256" key="3">
    <source>
        <dbReference type="ARBA" id="ARBA00009528"/>
    </source>
</evidence>
<dbReference type="PRINTS" id="PR00481">
    <property type="entry name" value="LAMNOPPTDASE"/>
</dbReference>
<comment type="subcellular location">
    <subcellularLocation>
        <location evidence="8">Cytoplasm</location>
    </subcellularLocation>
</comment>
<feature type="region of interest" description="Disordered" evidence="9">
    <location>
        <begin position="1"/>
        <end position="51"/>
    </location>
</feature>
<gene>
    <name evidence="8" type="primary">pepA</name>
    <name evidence="11" type="ORF">SAMN04488544_2608</name>
</gene>
<dbReference type="Gene3D" id="3.40.630.10">
    <property type="entry name" value="Zn peptidases"/>
    <property type="match status" value="1"/>
</dbReference>
<dbReference type="Gene3D" id="3.40.220.10">
    <property type="entry name" value="Leucine Aminopeptidase, subunit E, domain 1"/>
    <property type="match status" value="1"/>
</dbReference>
<evidence type="ECO:0000313" key="12">
    <source>
        <dbReference type="Proteomes" id="UP000198825"/>
    </source>
</evidence>
<keyword evidence="12" id="KW-1185">Reference proteome</keyword>
<sequence>MRVPSDREPTVPRGAPDPLDPGHAPAPGPLGPEQSRTNLTGMPTPPLPTLALSTSLPKGSVVLVVGLGAEGVRGVPAAVDQAYTKTYGNDVATLATAVGATSKAGQTRTLPPVGDVRVVVVGLGEQSEPGEDEAAAGVALRDAAATAVRYAGGLVEGAETDGKARARNALSVVVALGTTTAEATLAVATGALLGTYAYAGVGAKSSTPPAIDKVTVLHDGPARTPEGDDVAEVATVLAGAVLAAREWVNIPANLLYPASFAEEVQSLVKGTRLTCEVLDERELEAQGYGGLMAVGGGSARPPRLVRLSYRPRGAKTHLALVGKGITFDTGGLNLKPGDSMYTMKCDMAGAAAVLAATWAIARLGLKVQVTAYGALAENMPSGSAYRPSDVITIYGGTTVENGNSDAEGRIVMADALARSNADSADLVVDVATLTGAAVVALGDRTAAAFATDEPTSQRVLDAARTAGEAFWPLPIPAETRGKLDSSVADLRSTGGSDRAGGALVAAAFLREFVDAPTPWAHLDIAGPAFRTGGPEGALSTGGTGVGVTTLVALARSMAG</sequence>
<comment type="catalytic activity">
    <reaction evidence="2 8">
        <text>Release of an N-terminal amino acid, preferentially leucine, but not glutamic or aspartic acids.</text>
        <dbReference type="EC" id="3.4.11.10"/>
    </reaction>
</comment>
<dbReference type="GO" id="GO:0005737">
    <property type="term" value="C:cytoplasm"/>
    <property type="evidence" value="ECO:0007669"/>
    <property type="project" value="UniProtKB-SubCell"/>
</dbReference>
<dbReference type="InterPro" id="IPR000819">
    <property type="entry name" value="Peptidase_M17_C"/>
</dbReference>
<feature type="binding site" evidence="8">
    <location>
        <position position="405"/>
    </location>
    <ligand>
        <name>Mn(2+)</name>
        <dbReference type="ChEBI" id="CHEBI:29035"/>
        <label>1</label>
    </ligand>
</feature>
<comment type="function">
    <text evidence="7 8">Presumably involved in the processing and regular turnover of intracellular proteins. Catalyzes the removal of unsubstituted N-terminal amino acids from various peptides.</text>
</comment>
<evidence type="ECO:0000256" key="7">
    <source>
        <dbReference type="ARBA" id="ARBA00049972"/>
    </source>
</evidence>
<keyword evidence="8" id="KW-0963">Cytoplasm</keyword>
<evidence type="ECO:0000313" key="11">
    <source>
        <dbReference type="EMBL" id="SDU96010.1"/>
    </source>
</evidence>
<evidence type="ECO:0000256" key="2">
    <source>
        <dbReference type="ARBA" id="ARBA00000967"/>
    </source>
</evidence>
<proteinExistence type="inferred from homology"/>
<dbReference type="HAMAP" id="MF_00181">
    <property type="entry name" value="Cytosol_peptidase_M17"/>
    <property type="match status" value="1"/>
</dbReference>
<dbReference type="GO" id="GO:0006508">
    <property type="term" value="P:proteolysis"/>
    <property type="evidence" value="ECO:0007669"/>
    <property type="project" value="UniProtKB-KW"/>
</dbReference>
<feature type="binding site" evidence="8">
    <location>
        <position position="328"/>
    </location>
    <ligand>
        <name>Mn(2+)</name>
        <dbReference type="ChEBI" id="CHEBI:29035"/>
        <label>2</label>
    </ligand>
</feature>
<comment type="cofactor">
    <cofactor evidence="8">
        <name>Mn(2+)</name>
        <dbReference type="ChEBI" id="CHEBI:29035"/>
    </cofactor>
    <text evidence="8">Binds 2 manganese ions per subunit.</text>
</comment>
<dbReference type="InterPro" id="IPR011356">
    <property type="entry name" value="Leucine_aapep/pepB"/>
</dbReference>
<dbReference type="PROSITE" id="PS00631">
    <property type="entry name" value="CYTOSOL_AP"/>
    <property type="match status" value="1"/>
</dbReference>
<feature type="active site" evidence="8">
    <location>
        <position position="409"/>
    </location>
</feature>
<feature type="binding site" evidence="8">
    <location>
        <position position="407"/>
    </location>
    <ligand>
        <name>Mn(2+)</name>
        <dbReference type="ChEBI" id="CHEBI:29035"/>
        <label>2</label>
    </ligand>
</feature>
<feature type="binding site" evidence="8">
    <location>
        <position position="407"/>
    </location>
    <ligand>
        <name>Mn(2+)</name>
        <dbReference type="ChEBI" id="CHEBI:29035"/>
        <label>1</label>
    </ligand>
</feature>
<keyword evidence="5 8" id="KW-0645">Protease</keyword>
<comment type="catalytic activity">
    <reaction evidence="1 8">
        <text>Release of an N-terminal amino acid, Xaa-|-Yaa-, in which Xaa is preferably Leu, but may be other amino acids including Pro although not Arg or Lys, and Yaa may be Pro. Amino acid amides and methyl esters are also readily hydrolyzed, but rates on arylamides are exceedingly low.</text>
        <dbReference type="EC" id="3.4.11.1"/>
    </reaction>
</comment>
<dbReference type="PANTHER" id="PTHR11963">
    <property type="entry name" value="LEUCINE AMINOPEPTIDASE-RELATED"/>
    <property type="match status" value="1"/>
</dbReference>
<feature type="compositionally biased region" description="Basic and acidic residues" evidence="9">
    <location>
        <begin position="1"/>
        <end position="10"/>
    </location>
</feature>
<keyword evidence="8" id="KW-0464">Manganese</keyword>
<feature type="binding site" evidence="8">
    <location>
        <position position="323"/>
    </location>
    <ligand>
        <name>Mn(2+)</name>
        <dbReference type="ChEBI" id="CHEBI:29035"/>
        <label>2</label>
    </ligand>
</feature>
<dbReference type="Pfam" id="PF00883">
    <property type="entry name" value="Peptidase_M17"/>
    <property type="match status" value="1"/>
</dbReference>
<keyword evidence="8" id="KW-0479">Metal-binding</keyword>
<dbReference type="NCBIfam" id="NF002073">
    <property type="entry name" value="PRK00913.1-2"/>
    <property type="match status" value="1"/>
</dbReference>
<comment type="similarity">
    <text evidence="3 8">Belongs to the peptidase M17 family.</text>
</comment>
<name>A0A1H2MS93_9ACTN</name>
<dbReference type="GO" id="GO:0030145">
    <property type="term" value="F:manganese ion binding"/>
    <property type="evidence" value="ECO:0007669"/>
    <property type="project" value="UniProtKB-UniRule"/>
</dbReference>
<evidence type="ECO:0000256" key="5">
    <source>
        <dbReference type="ARBA" id="ARBA00022670"/>
    </source>
</evidence>
<dbReference type="EMBL" id="LT629799">
    <property type="protein sequence ID" value="SDU96010.1"/>
    <property type="molecule type" value="Genomic_DNA"/>
</dbReference>
<keyword evidence="6 8" id="KW-0378">Hydrolase</keyword>
<accession>A0A1H2MS93</accession>
<dbReference type="CDD" id="cd00433">
    <property type="entry name" value="Peptidase_M17"/>
    <property type="match status" value="1"/>
</dbReference>
<dbReference type="InterPro" id="IPR023042">
    <property type="entry name" value="Peptidase_M17_leu_NH2_pept"/>
</dbReference>
<evidence type="ECO:0000256" key="1">
    <source>
        <dbReference type="ARBA" id="ARBA00000135"/>
    </source>
</evidence>
<feature type="binding site" evidence="8">
    <location>
        <position position="346"/>
    </location>
    <ligand>
        <name>Mn(2+)</name>
        <dbReference type="ChEBI" id="CHEBI:29035"/>
        <label>2</label>
    </ligand>
</feature>
<protein>
    <recommendedName>
        <fullName evidence="8">Probable cytosol aminopeptidase</fullName>
        <ecNumber evidence="8">3.4.11.1</ecNumber>
    </recommendedName>
    <alternativeName>
        <fullName evidence="8">Leucine aminopeptidase</fullName>
        <shortName evidence="8">LAP</shortName>
        <ecNumber evidence="8">3.4.11.10</ecNumber>
    </alternativeName>
    <alternativeName>
        <fullName evidence="8">Leucyl aminopeptidase</fullName>
    </alternativeName>
</protein>
<dbReference type="SUPFAM" id="SSF52949">
    <property type="entry name" value="Macro domain-like"/>
    <property type="match status" value="1"/>
</dbReference>
<dbReference type="SUPFAM" id="SSF53187">
    <property type="entry name" value="Zn-dependent exopeptidases"/>
    <property type="match status" value="1"/>
</dbReference>
<feature type="domain" description="Cytosol aminopeptidase" evidence="10">
    <location>
        <begin position="403"/>
        <end position="410"/>
    </location>
</feature>
<dbReference type="GO" id="GO:0070006">
    <property type="term" value="F:metalloaminopeptidase activity"/>
    <property type="evidence" value="ECO:0007669"/>
    <property type="project" value="InterPro"/>
</dbReference>
<dbReference type="Proteomes" id="UP000198825">
    <property type="component" value="Chromosome I"/>
</dbReference>
<evidence type="ECO:0000256" key="4">
    <source>
        <dbReference type="ARBA" id="ARBA00022438"/>
    </source>
</evidence>
<feature type="compositionally biased region" description="Low complexity" evidence="9">
    <location>
        <begin position="14"/>
        <end position="23"/>
    </location>
</feature>
<reference evidence="12" key="1">
    <citation type="submission" date="2016-10" db="EMBL/GenBank/DDBJ databases">
        <authorList>
            <person name="Varghese N."/>
            <person name="Submissions S."/>
        </authorList>
    </citation>
    <scope>NUCLEOTIDE SEQUENCE [LARGE SCALE GENOMIC DNA]</scope>
    <source>
        <strain evidence="12">DSM 21743</strain>
    </source>
</reference>
<dbReference type="AlphaFoldDB" id="A0A1H2MS93"/>
<dbReference type="PANTHER" id="PTHR11963:SF23">
    <property type="entry name" value="CYTOSOL AMINOPEPTIDASE"/>
    <property type="match status" value="1"/>
</dbReference>
<dbReference type="EC" id="3.4.11.1" evidence="8"/>
<dbReference type="InterPro" id="IPR043472">
    <property type="entry name" value="Macro_dom-like"/>
</dbReference>
<keyword evidence="4 8" id="KW-0031">Aminopeptidase</keyword>
<feature type="active site" evidence="8">
    <location>
        <position position="335"/>
    </location>
</feature>
<evidence type="ECO:0000256" key="9">
    <source>
        <dbReference type="SAM" id="MobiDB-lite"/>
    </source>
</evidence>